<gene>
    <name evidence="7" type="ORF">CKA38_06000</name>
</gene>
<name>A0A2U8E2E2_9BACT</name>
<dbReference type="AlphaFoldDB" id="A0A2U8E2E2"/>
<dbReference type="RefSeq" id="WP_108824677.1">
    <property type="nucleotide sequence ID" value="NZ_CP023004.1"/>
</dbReference>
<sequence length="237" mass="26342">MTEQTILHAAKTVFLRKGLGATTMQDIAAEAKISRTLLHYYYRNKDTLFRAILDSAVGEFIPKVAMLIELDIPLIDKAGLLVDGYLALLLEDPLLPHFMVMEIQRDPRVLVQLFRDKRGEFGEISRLKAQIGKELCIEGDTDVALAHIFTSLYGMLIFPFLAKPALDEVFFDNNPDAFRAFMMERKPYIVSMMQTLFASMKRAAVASAPASSSAKSKPARKKTKAGVSGRKVARAAA</sequence>
<dbReference type="Pfam" id="PF00440">
    <property type="entry name" value="TetR_N"/>
    <property type="match status" value="1"/>
</dbReference>
<feature type="region of interest" description="Disordered" evidence="5">
    <location>
        <begin position="208"/>
        <end position="237"/>
    </location>
</feature>
<dbReference type="PANTHER" id="PTHR30055:SF234">
    <property type="entry name" value="HTH-TYPE TRANSCRIPTIONAL REGULATOR BETI"/>
    <property type="match status" value="1"/>
</dbReference>
<keyword evidence="1" id="KW-0805">Transcription regulation</keyword>
<dbReference type="Proteomes" id="UP000244896">
    <property type="component" value="Chromosome"/>
</dbReference>
<dbReference type="SUPFAM" id="SSF46689">
    <property type="entry name" value="Homeodomain-like"/>
    <property type="match status" value="1"/>
</dbReference>
<evidence type="ECO:0000256" key="1">
    <source>
        <dbReference type="ARBA" id="ARBA00023015"/>
    </source>
</evidence>
<feature type="DNA-binding region" description="H-T-H motif" evidence="4">
    <location>
        <begin position="23"/>
        <end position="42"/>
    </location>
</feature>
<evidence type="ECO:0000313" key="7">
    <source>
        <dbReference type="EMBL" id="AWI08864.1"/>
    </source>
</evidence>
<accession>A0A2U8E2E2</accession>
<evidence type="ECO:0000313" key="8">
    <source>
        <dbReference type="Proteomes" id="UP000244896"/>
    </source>
</evidence>
<dbReference type="InterPro" id="IPR009057">
    <property type="entry name" value="Homeodomain-like_sf"/>
</dbReference>
<dbReference type="InterPro" id="IPR001647">
    <property type="entry name" value="HTH_TetR"/>
</dbReference>
<dbReference type="Gene3D" id="1.10.357.10">
    <property type="entry name" value="Tetracycline Repressor, domain 2"/>
    <property type="match status" value="1"/>
</dbReference>
<dbReference type="GO" id="GO:0000976">
    <property type="term" value="F:transcription cis-regulatory region binding"/>
    <property type="evidence" value="ECO:0007669"/>
    <property type="project" value="TreeGrafter"/>
</dbReference>
<dbReference type="OrthoDB" id="9789566at2"/>
<evidence type="ECO:0000256" key="4">
    <source>
        <dbReference type="PROSITE-ProRule" id="PRU00335"/>
    </source>
</evidence>
<evidence type="ECO:0000256" key="5">
    <source>
        <dbReference type="SAM" id="MobiDB-lite"/>
    </source>
</evidence>
<keyword evidence="8" id="KW-1185">Reference proteome</keyword>
<dbReference type="GO" id="GO:0003700">
    <property type="term" value="F:DNA-binding transcription factor activity"/>
    <property type="evidence" value="ECO:0007669"/>
    <property type="project" value="TreeGrafter"/>
</dbReference>
<feature type="domain" description="HTH tetR-type" evidence="6">
    <location>
        <begin position="1"/>
        <end position="60"/>
    </location>
</feature>
<reference evidence="7 8" key="1">
    <citation type="journal article" date="2018" name="Syst. Appl. Microbiol.">
        <title>Ereboglobus luteus gen. nov. sp. nov. from cockroach guts, and new insights into the oxygen relationship of the genera Opitutus and Didymococcus (Verrucomicrobia: Opitutaceae).</title>
        <authorList>
            <person name="Tegtmeier D."/>
            <person name="Belitz A."/>
            <person name="Radek R."/>
            <person name="Heimerl T."/>
            <person name="Brune A."/>
        </authorList>
    </citation>
    <scope>NUCLEOTIDE SEQUENCE [LARGE SCALE GENOMIC DNA]</scope>
    <source>
        <strain evidence="7 8">Ho45</strain>
    </source>
</reference>
<dbReference type="InterPro" id="IPR050109">
    <property type="entry name" value="HTH-type_TetR-like_transc_reg"/>
</dbReference>
<evidence type="ECO:0000256" key="3">
    <source>
        <dbReference type="ARBA" id="ARBA00023163"/>
    </source>
</evidence>
<evidence type="ECO:0000256" key="2">
    <source>
        <dbReference type="ARBA" id="ARBA00023125"/>
    </source>
</evidence>
<dbReference type="PROSITE" id="PS50977">
    <property type="entry name" value="HTH_TETR_2"/>
    <property type="match status" value="1"/>
</dbReference>
<dbReference type="EMBL" id="CP023004">
    <property type="protein sequence ID" value="AWI08864.1"/>
    <property type="molecule type" value="Genomic_DNA"/>
</dbReference>
<keyword evidence="2 4" id="KW-0238">DNA-binding</keyword>
<organism evidence="7 8">
    <name type="scientific">Ereboglobus luteus</name>
    <dbReference type="NCBI Taxonomy" id="1796921"/>
    <lineage>
        <taxon>Bacteria</taxon>
        <taxon>Pseudomonadati</taxon>
        <taxon>Verrucomicrobiota</taxon>
        <taxon>Opitutia</taxon>
        <taxon>Opitutales</taxon>
        <taxon>Opitutaceae</taxon>
        <taxon>Ereboglobus</taxon>
    </lineage>
</organism>
<dbReference type="KEGG" id="elut:CKA38_06000"/>
<dbReference type="PANTHER" id="PTHR30055">
    <property type="entry name" value="HTH-TYPE TRANSCRIPTIONAL REGULATOR RUTR"/>
    <property type="match status" value="1"/>
</dbReference>
<keyword evidence="3" id="KW-0804">Transcription</keyword>
<evidence type="ECO:0000259" key="6">
    <source>
        <dbReference type="PROSITE" id="PS50977"/>
    </source>
</evidence>
<dbReference type="PRINTS" id="PR00455">
    <property type="entry name" value="HTHTETR"/>
</dbReference>
<proteinExistence type="predicted"/>
<protein>
    <recommendedName>
        <fullName evidence="6">HTH tetR-type domain-containing protein</fullName>
    </recommendedName>
</protein>